<dbReference type="EMBL" id="PDNA01000132">
    <property type="protein sequence ID" value="PGH11427.1"/>
    <property type="molecule type" value="Genomic_DNA"/>
</dbReference>
<evidence type="ECO:0000256" key="1">
    <source>
        <dbReference type="SAM" id="MobiDB-lite"/>
    </source>
</evidence>
<gene>
    <name evidence="2" type="ORF">AJ80_07105</name>
</gene>
<dbReference type="AlphaFoldDB" id="A0A2B7XSH4"/>
<proteinExistence type="predicted"/>
<comment type="caution">
    <text evidence="2">The sequence shown here is derived from an EMBL/GenBank/DDBJ whole genome shotgun (WGS) entry which is preliminary data.</text>
</comment>
<reference evidence="2 3" key="1">
    <citation type="submission" date="2017-10" db="EMBL/GenBank/DDBJ databases">
        <title>Comparative genomics in systemic dimorphic fungi from Ajellomycetaceae.</title>
        <authorList>
            <person name="Munoz J.F."/>
            <person name="Mcewen J.G."/>
            <person name="Clay O.K."/>
            <person name="Cuomo C.A."/>
        </authorList>
    </citation>
    <scope>NUCLEOTIDE SEQUENCE [LARGE SCALE GENOMIC DNA]</scope>
    <source>
        <strain evidence="2 3">UAMH7299</strain>
    </source>
</reference>
<organism evidence="2 3">
    <name type="scientific">Polytolypa hystricis (strain UAMH7299)</name>
    <dbReference type="NCBI Taxonomy" id="1447883"/>
    <lineage>
        <taxon>Eukaryota</taxon>
        <taxon>Fungi</taxon>
        <taxon>Dikarya</taxon>
        <taxon>Ascomycota</taxon>
        <taxon>Pezizomycotina</taxon>
        <taxon>Eurotiomycetes</taxon>
        <taxon>Eurotiomycetidae</taxon>
        <taxon>Onygenales</taxon>
        <taxon>Onygenales incertae sedis</taxon>
        <taxon>Polytolypa</taxon>
    </lineage>
</organism>
<evidence type="ECO:0000313" key="3">
    <source>
        <dbReference type="Proteomes" id="UP000224634"/>
    </source>
</evidence>
<keyword evidence="3" id="KW-1185">Reference proteome</keyword>
<evidence type="ECO:0000313" key="2">
    <source>
        <dbReference type="EMBL" id="PGH11427.1"/>
    </source>
</evidence>
<name>A0A2B7XSH4_POLH7</name>
<protein>
    <submittedName>
        <fullName evidence="2">Uncharacterized protein</fullName>
    </submittedName>
</protein>
<sequence>MAQNPDWVNLDEREQHQAEADPAIRRNNGVPSRPGQIPGLRRFRLEPHQGVSAGKVARLEKFQRGTGEFSNKKRIFDRVGDSWQFEVPEKLTEAGCPILGWLQWLHVIDRGLKSRPIGVNCSFGEISFTGLIAIALFHLNEVAQACLDTQWTYR</sequence>
<dbReference type="Proteomes" id="UP000224634">
    <property type="component" value="Unassembled WGS sequence"/>
</dbReference>
<feature type="compositionally biased region" description="Basic and acidic residues" evidence="1">
    <location>
        <begin position="10"/>
        <end position="24"/>
    </location>
</feature>
<accession>A0A2B7XSH4</accession>
<feature type="region of interest" description="Disordered" evidence="1">
    <location>
        <begin position="1"/>
        <end position="39"/>
    </location>
</feature>